<gene>
    <name evidence="3" type="ORF">C8D89_101110</name>
</gene>
<feature type="domain" description="HRDC" evidence="2">
    <location>
        <begin position="296"/>
        <end position="376"/>
    </location>
</feature>
<dbReference type="PANTHER" id="PTHR47649:SF1">
    <property type="entry name" value="RIBONUCLEASE D"/>
    <property type="match status" value="1"/>
</dbReference>
<dbReference type="PROSITE" id="PS50967">
    <property type="entry name" value="HRDC"/>
    <property type="match status" value="1"/>
</dbReference>
<dbReference type="EMBL" id="QEKW01000001">
    <property type="protein sequence ID" value="PVZ14246.1"/>
    <property type="molecule type" value="Genomic_DNA"/>
</dbReference>
<dbReference type="SMART" id="SM00474">
    <property type="entry name" value="35EXOc"/>
    <property type="match status" value="1"/>
</dbReference>
<dbReference type="InterPro" id="IPR051086">
    <property type="entry name" value="RNase_D-like"/>
</dbReference>
<protein>
    <submittedName>
        <fullName evidence="3">Ribonuclease D</fullName>
    </submittedName>
</protein>
<sequence length="487" mass="51725">MRGSAGASTPTTRSADPAGGAGGVRGRRSSADTSTARADAPRAPRAANGQTVEAVDAAQTDEHAPGDRSGRTPGDDPTVVDLLVPAEGVPPLVTDRDALADTAARLAAGTGPVAVDAERASGYRYSARAYLVQLRRAGAGSFLVDPIACDGDLTPLDEALRGVEWVLHAASQDLACLAEVGMHPDRLFDTELAGRLVGYPRVGLGPLTENLLGVRLQKGHGAADWSRRPLPAEWLTYAALDVELLVELRDAVAADLERQGKTVWAEQEFEAVRLAAPPPPRAEPWRRTSGLHKVRRPAALAVVRELWESRDTLAAARDIAPGRLLPDGAIVDAALREPSRRDDLVAMPVFRGRAQRRLADRWWSAIERARALPRDRWPATAAPPDGPPPAHRWGDKDPAAAARLAAARAALAELSEETGTPVENLLTPDLVRRLCWSPPERATPDAVRTALATLGARPWQAELTAPRLAEALTAQPAQPAQTSADAG</sequence>
<keyword evidence="4" id="KW-1185">Reference proteome</keyword>
<dbReference type="InterPro" id="IPR002121">
    <property type="entry name" value="HRDC_dom"/>
</dbReference>
<feature type="compositionally biased region" description="Polar residues" evidence="1">
    <location>
        <begin position="1"/>
        <end position="14"/>
    </location>
</feature>
<feature type="compositionally biased region" description="Low complexity" evidence="1">
    <location>
        <begin position="31"/>
        <end position="47"/>
    </location>
</feature>
<dbReference type="InterPro" id="IPR041605">
    <property type="entry name" value="Exo_C"/>
</dbReference>
<dbReference type="InterPro" id="IPR012337">
    <property type="entry name" value="RNaseH-like_sf"/>
</dbReference>
<dbReference type="Pfam" id="PF01612">
    <property type="entry name" value="DNA_pol_A_exo1"/>
    <property type="match status" value="1"/>
</dbReference>
<dbReference type="CDD" id="cd06142">
    <property type="entry name" value="RNaseD_exo"/>
    <property type="match status" value="1"/>
</dbReference>
<feature type="region of interest" description="Disordered" evidence="1">
    <location>
        <begin position="1"/>
        <end position="79"/>
    </location>
</feature>
<dbReference type="GO" id="GO:0000166">
    <property type="term" value="F:nucleotide binding"/>
    <property type="evidence" value="ECO:0007669"/>
    <property type="project" value="InterPro"/>
</dbReference>
<dbReference type="AlphaFoldDB" id="A0A2U1FQ27"/>
<dbReference type="GO" id="GO:0003676">
    <property type="term" value="F:nucleic acid binding"/>
    <property type="evidence" value="ECO:0007669"/>
    <property type="project" value="InterPro"/>
</dbReference>
<evidence type="ECO:0000259" key="2">
    <source>
        <dbReference type="PROSITE" id="PS50967"/>
    </source>
</evidence>
<evidence type="ECO:0000313" key="4">
    <source>
        <dbReference type="Proteomes" id="UP000245639"/>
    </source>
</evidence>
<feature type="region of interest" description="Disordered" evidence="1">
    <location>
        <begin position="374"/>
        <end position="396"/>
    </location>
</feature>
<feature type="compositionally biased region" description="Basic and acidic residues" evidence="1">
    <location>
        <begin position="60"/>
        <end position="74"/>
    </location>
</feature>
<proteinExistence type="predicted"/>
<dbReference type="Pfam" id="PF00570">
    <property type="entry name" value="HRDC"/>
    <property type="match status" value="1"/>
</dbReference>
<accession>A0A2U1FQ27</accession>
<dbReference type="InterPro" id="IPR010997">
    <property type="entry name" value="HRDC-like_sf"/>
</dbReference>
<evidence type="ECO:0000256" key="1">
    <source>
        <dbReference type="SAM" id="MobiDB-lite"/>
    </source>
</evidence>
<dbReference type="GO" id="GO:0006139">
    <property type="term" value="P:nucleobase-containing compound metabolic process"/>
    <property type="evidence" value="ECO:0007669"/>
    <property type="project" value="InterPro"/>
</dbReference>
<evidence type="ECO:0000313" key="3">
    <source>
        <dbReference type="EMBL" id="PVZ14246.1"/>
    </source>
</evidence>
<dbReference type="Gene3D" id="1.10.150.80">
    <property type="entry name" value="HRDC domain"/>
    <property type="match status" value="2"/>
</dbReference>
<dbReference type="InterPro" id="IPR044876">
    <property type="entry name" value="HRDC_dom_sf"/>
</dbReference>
<dbReference type="InterPro" id="IPR036397">
    <property type="entry name" value="RNaseH_sf"/>
</dbReference>
<reference evidence="3 4" key="1">
    <citation type="submission" date="2018-04" db="EMBL/GenBank/DDBJ databases">
        <title>Genomic Encyclopedia of Type Strains, Phase IV (KMG-IV): sequencing the most valuable type-strain genomes for metagenomic binning, comparative biology and taxonomic classification.</title>
        <authorList>
            <person name="Goeker M."/>
        </authorList>
    </citation>
    <scope>NUCLEOTIDE SEQUENCE [LARGE SCALE GENOMIC DNA]</scope>
    <source>
        <strain evidence="3 4">DSM 45771</strain>
    </source>
</reference>
<dbReference type="PANTHER" id="PTHR47649">
    <property type="entry name" value="RIBONUCLEASE D"/>
    <property type="match status" value="1"/>
</dbReference>
<dbReference type="GO" id="GO:0008408">
    <property type="term" value="F:3'-5' exonuclease activity"/>
    <property type="evidence" value="ECO:0007669"/>
    <property type="project" value="InterPro"/>
</dbReference>
<dbReference type="Pfam" id="PF18305">
    <property type="entry name" value="DNA_pol_A_exoN"/>
    <property type="match status" value="1"/>
</dbReference>
<comment type="caution">
    <text evidence="3">The sequence shown here is derived from an EMBL/GenBank/DDBJ whole genome shotgun (WGS) entry which is preliminary data.</text>
</comment>
<dbReference type="Gene3D" id="3.30.420.10">
    <property type="entry name" value="Ribonuclease H-like superfamily/Ribonuclease H"/>
    <property type="match status" value="1"/>
</dbReference>
<dbReference type="SUPFAM" id="SSF53098">
    <property type="entry name" value="Ribonuclease H-like"/>
    <property type="match status" value="1"/>
</dbReference>
<dbReference type="SUPFAM" id="SSF47819">
    <property type="entry name" value="HRDC-like"/>
    <property type="match status" value="1"/>
</dbReference>
<dbReference type="InterPro" id="IPR002562">
    <property type="entry name" value="3'-5'_exonuclease_dom"/>
</dbReference>
<dbReference type="Proteomes" id="UP000245639">
    <property type="component" value="Unassembled WGS sequence"/>
</dbReference>
<dbReference type="SMART" id="SM00341">
    <property type="entry name" value="HRDC"/>
    <property type="match status" value="1"/>
</dbReference>
<name>A0A2U1FQ27_9PSEU</name>
<organism evidence="3 4">
    <name type="scientific">Actinomycetospora cinnamomea</name>
    <dbReference type="NCBI Taxonomy" id="663609"/>
    <lineage>
        <taxon>Bacteria</taxon>
        <taxon>Bacillati</taxon>
        <taxon>Actinomycetota</taxon>
        <taxon>Actinomycetes</taxon>
        <taxon>Pseudonocardiales</taxon>
        <taxon>Pseudonocardiaceae</taxon>
        <taxon>Actinomycetospora</taxon>
    </lineage>
</organism>